<dbReference type="AlphaFoldDB" id="X6NQD5"/>
<dbReference type="EMBL" id="ASPP01007166">
    <property type="protein sequence ID" value="ETO27582.1"/>
    <property type="molecule type" value="Genomic_DNA"/>
</dbReference>
<evidence type="ECO:0000256" key="1">
    <source>
        <dbReference type="SAM" id="Coils"/>
    </source>
</evidence>
<dbReference type="OrthoDB" id="10250769at2759"/>
<dbReference type="PANTHER" id="PTHR22840:SF12">
    <property type="entry name" value="WD REPEAT-CONTAINING PROTEIN 36"/>
    <property type="match status" value="1"/>
</dbReference>
<comment type="caution">
    <text evidence="2">The sequence shown here is derived from an EMBL/GenBank/DDBJ whole genome shotgun (WGS) entry which is preliminary data.</text>
</comment>
<protein>
    <submittedName>
        <fullName evidence="2">U3 small nucleolar RNA-associated protein</fullName>
    </submittedName>
</protein>
<sequence length="201" mass="22936">MLILISELDLPVTIKIWPFVNGCNKKTNYKPLIAEKACNSKNNHEILKMADITDTGNNEYDEADGGFEFGEEMDPSVAFLENSSDEDRQENVEEEIEMKEESEKEWNQTSGRTLRESQLFREFRVLGLVCNEVPFAYVRSGDAFSIGTSVGQTFHIYEGKSLKLKFIGRSLGAKISSILMYKEINFLTCDNVLEIFHRVAR</sequence>
<reference evidence="2 3" key="1">
    <citation type="journal article" date="2013" name="Curr. Biol.">
        <title>The Genome of the Foraminiferan Reticulomyxa filosa.</title>
        <authorList>
            <person name="Glockner G."/>
            <person name="Hulsmann N."/>
            <person name="Schleicher M."/>
            <person name="Noegel A.A."/>
            <person name="Eichinger L."/>
            <person name="Gallinger C."/>
            <person name="Pawlowski J."/>
            <person name="Sierra R."/>
            <person name="Euteneuer U."/>
            <person name="Pillet L."/>
            <person name="Moustafa A."/>
            <person name="Platzer M."/>
            <person name="Groth M."/>
            <person name="Szafranski K."/>
            <person name="Schliwa M."/>
        </authorList>
    </citation>
    <scope>NUCLEOTIDE SEQUENCE [LARGE SCALE GENOMIC DNA]</scope>
</reference>
<keyword evidence="3" id="KW-1185">Reference proteome</keyword>
<keyword evidence="1" id="KW-0175">Coiled coil</keyword>
<name>X6NQD5_RETFI</name>
<accession>X6NQD5</accession>
<dbReference type="PANTHER" id="PTHR22840">
    <property type="entry name" value="WD REPEAT-CONTAINING PROTEIN 36"/>
    <property type="match status" value="1"/>
</dbReference>
<dbReference type="Gene3D" id="2.130.10.10">
    <property type="entry name" value="YVTN repeat-like/Quinoprotein amine dehydrogenase"/>
    <property type="match status" value="2"/>
</dbReference>
<evidence type="ECO:0000313" key="2">
    <source>
        <dbReference type="EMBL" id="ETO27582.1"/>
    </source>
</evidence>
<dbReference type="GO" id="GO:0034388">
    <property type="term" value="C:Pwp2p-containing subcomplex of 90S preribosome"/>
    <property type="evidence" value="ECO:0007669"/>
    <property type="project" value="TreeGrafter"/>
</dbReference>
<dbReference type="Proteomes" id="UP000023152">
    <property type="component" value="Unassembled WGS sequence"/>
</dbReference>
<gene>
    <name evidence="2" type="ORF">RFI_09550</name>
</gene>
<organism evidence="2 3">
    <name type="scientific">Reticulomyxa filosa</name>
    <dbReference type="NCBI Taxonomy" id="46433"/>
    <lineage>
        <taxon>Eukaryota</taxon>
        <taxon>Sar</taxon>
        <taxon>Rhizaria</taxon>
        <taxon>Retaria</taxon>
        <taxon>Foraminifera</taxon>
        <taxon>Monothalamids</taxon>
        <taxon>Reticulomyxidae</taxon>
        <taxon>Reticulomyxa</taxon>
    </lineage>
</organism>
<feature type="non-terminal residue" evidence="2">
    <location>
        <position position="201"/>
    </location>
</feature>
<evidence type="ECO:0000313" key="3">
    <source>
        <dbReference type="Proteomes" id="UP000023152"/>
    </source>
</evidence>
<feature type="coiled-coil region" evidence="1">
    <location>
        <begin position="82"/>
        <end position="109"/>
    </location>
</feature>
<proteinExistence type="predicted"/>
<dbReference type="GO" id="GO:0006364">
    <property type="term" value="P:rRNA processing"/>
    <property type="evidence" value="ECO:0007669"/>
    <property type="project" value="TreeGrafter"/>
</dbReference>
<dbReference type="InterPro" id="IPR015943">
    <property type="entry name" value="WD40/YVTN_repeat-like_dom_sf"/>
</dbReference>
<dbReference type="GO" id="GO:0032040">
    <property type="term" value="C:small-subunit processome"/>
    <property type="evidence" value="ECO:0007669"/>
    <property type="project" value="TreeGrafter"/>
</dbReference>